<organism evidence="2">
    <name type="scientific">viral metagenome</name>
    <dbReference type="NCBI Taxonomy" id="1070528"/>
    <lineage>
        <taxon>unclassified sequences</taxon>
        <taxon>metagenomes</taxon>
        <taxon>organismal metagenomes</taxon>
    </lineage>
</organism>
<keyword evidence="1" id="KW-0472">Membrane</keyword>
<evidence type="ECO:0000313" key="2">
    <source>
        <dbReference type="EMBL" id="QHT85736.1"/>
    </source>
</evidence>
<dbReference type="EMBL" id="MN740044">
    <property type="protein sequence ID" value="QHT85736.1"/>
    <property type="molecule type" value="Genomic_DNA"/>
</dbReference>
<dbReference type="AlphaFoldDB" id="A0A6C0HZZ9"/>
<feature type="transmembrane region" description="Helical" evidence="1">
    <location>
        <begin position="6"/>
        <end position="26"/>
    </location>
</feature>
<name>A0A6C0HZZ9_9ZZZZ</name>
<sequence length="203" mass="23011">MKFDILVIIIALFILVITLIIVFFNLPKYNPPFPRALTNCPDYWQVNPTTGNCIIPSEDIKNANIGNLRNKGTPIYIYNFGKDAMSLSALPEYAESDGKTSKTIKGTPYKEFGTQVYAYNLDPDKNKYNIPVGYYTVSDTSLESKEELFENIMYNGNEINFNDSKWSAYDGGGSSLCNIKDWINKTQISWDGMNTNSKCDNRK</sequence>
<proteinExistence type="predicted"/>
<accession>A0A6C0HZZ9</accession>
<evidence type="ECO:0000256" key="1">
    <source>
        <dbReference type="SAM" id="Phobius"/>
    </source>
</evidence>
<reference evidence="2" key="1">
    <citation type="journal article" date="2020" name="Nature">
        <title>Giant virus diversity and host interactions through global metagenomics.</title>
        <authorList>
            <person name="Schulz F."/>
            <person name="Roux S."/>
            <person name="Paez-Espino D."/>
            <person name="Jungbluth S."/>
            <person name="Walsh D.A."/>
            <person name="Denef V.J."/>
            <person name="McMahon K.D."/>
            <person name="Konstantinidis K.T."/>
            <person name="Eloe-Fadrosh E.A."/>
            <person name="Kyrpides N.C."/>
            <person name="Woyke T."/>
        </authorList>
    </citation>
    <scope>NUCLEOTIDE SEQUENCE</scope>
    <source>
        <strain evidence="2">GVMAG-M-3300023184-182</strain>
    </source>
</reference>
<keyword evidence="1" id="KW-1133">Transmembrane helix</keyword>
<keyword evidence="1" id="KW-0812">Transmembrane</keyword>
<protein>
    <submittedName>
        <fullName evidence="2">Uncharacterized protein</fullName>
    </submittedName>
</protein>